<feature type="region of interest" description="Disordered" evidence="9">
    <location>
        <begin position="226"/>
        <end position="282"/>
    </location>
</feature>
<dbReference type="CDD" id="cd11807">
    <property type="entry name" value="SH3_ASPP"/>
    <property type="match status" value="1"/>
</dbReference>
<evidence type="ECO:0000256" key="3">
    <source>
        <dbReference type="ARBA" id="ARBA00022703"/>
    </source>
</evidence>
<dbReference type="GO" id="GO:0002039">
    <property type="term" value="F:p53 binding"/>
    <property type="evidence" value="ECO:0007669"/>
    <property type="project" value="InterPro"/>
</dbReference>
<dbReference type="PROSITE" id="PS50088">
    <property type="entry name" value="ANK_REPEAT"/>
    <property type="match status" value="2"/>
</dbReference>
<dbReference type="PRINTS" id="PR00452">
    <property type="entry name" value="SH3DOMAIN"/>
</dbReference>
<dbReference type="InterPro" id="IPR002110">
    <property type="entry name" value="Ankyrin_rpt"/>
</dbReference>
<feature type="compositionally biased region" description="Low complexity" evidence="9">
    <location>
        <begin position="77"/>
        <end position="86"/>
    </location>
</feature>
<dbReference type="PANTHER" id="PTHR24131:SF10">
    <property type="entry name" value="ANKYRIN-REPEAT, SH3-DOMAIN, AND PROLINE-RICH-REGION CONTAINING PROTEIN, ISOFORM B"/>
    <property type="match status" value="1"/>
</dbReference>
<dbReference type="GO" id="GO:0005634">
    <property type="term" value="C:nucleus"/>
    <property type="evidence" value="ECO:0007669"/>
    <property type="project" value="UniProtKB-SubCell"/>
</dbReference>
<evidence type="ECO:0000256" key="6">
    <source>
        <dbReference type="ARBA" id="ARBA00023242"/>
    </source>
</evidence>
<feature type="compositionally biased region" description="Low complexity" evidence="9">
    <location>
        <begin position="119"/>
        <end position="131"/>
    </location>
</feature>
<dbReference type="PANTHER" id="PTHR24131">
    <property type="entry name" value="APOPTOSIS-STIMULATING OF P53 PROTEIN"/>
    <property type="match status" value="1"/>
</dbReference>
<feature type="compositionally biased region" description="Basic and acidic residues" evidence="9">
    <location>
        <begin position="338"/>
        <end position="370"/>
    </location>
</feature>
<dbReference type="Proteomes" id="UP001152798">
    <property type="component" value="Chromosome 5"/>
</dbReference>
<feature type="repeat" description="ANK" evidence="7">
    <location>
        <begin position="434"/>
        <end position="466"/>
    </location>
</feature>
<dbReference type="AlphaFoldDB" id="A0A9P0HEE0"/>
<evidence type="ECO:0000256" key="5">
    <source>
        <dbReference type="ARBA" id="ARBA00023043"/>
    </source>
</evidence>
<dbReference type="FunFam" id="1.25.40.20:FF:000008">
    <property type="entry name" value="Apoptosis-stimulating of p53 protein 2 isoform 1"/>
    <property type="match status" value="1"/>
</dbReference>
<evidence type="ECO:0000256" key="1">
    <source>
        <dbReference type="ARBA" id="ARBA00004123"/>
    </source>
</evidence>
<keyword evidence="6" id="KW-0539">Nucleus</keyword>
<keyword evidence="3" id="KW-0053">Apoptosis</keyword>
<keyword evidence="2 8" id="KW-0728">SH3 domain</keyword>
<evidence type="ECO:0000256" key="7">
    <source>
        <dbReference type="PROSITE-ProRule" id="PRU00023"/>
    </source>
</evidence>
<evidence type="ECO:0000259" key="10">
    <source>
        <dbReference type="PROSITE" id="PS50002"/>
    </source>
</evidence>
<dbReference type="Gene3D" id="1.25.40.20">
    <property type="entry name" value="Ankyrin repeat-containing domain"/>
    <property type="match status" value="1"/>
</dbReference>
<dbReference type="SMART" id="SM00326">
    <property type="entry name" value="SH3"/>
    <property type="match status" value="1"/>
</dbReference>
<evidence type="ECO:0000256" key="8">
    <source>
        <dbReference type="PROSITE-ProRule" id="PRU00192"/>
    </source>
</evidence>
<keyword evidence="5 7" id="KW-0040">ANK repeat</keyword>
<accession>A0A9P0HEE0</accession>
<feature type="region of interest" description="Disordered" evidence="9">
    <location>
        <begin position="62"/>
        <end position="86"/>
    </location>
</feature>
<dbReference type="InterPro" id="IPR036770">
    <property type="entry name" value="Ankyrin_rpt-contain_sf"/>
</dbReference>
<dbReference type="InterPro" id="IPR036028">
    <property type="entry name" value="SH3-like_dom_sf"/>
</dbReference>
<dbReference type="GO" id="GO:0006915">
    <property type="term" value="P:apoptotic process"/>
    <property type="evidence" value="ECO:0007669"/>
    <property type="project" value="UniProtKB-KW"/>
</dbReference>
<protein>
    <recommendedName>
        <fullName evidence="10">SH3 domain-containing protein</fullName>
    </recommendedName>
</protein>
<dbReference type="Pfam" id="PF00018">
    <property type="entry name" value="SH3_1"/>
    <property type="match status" value="1"/>
</dbReference>
<feature type="region of interest" description="Disordered" evidence="9">
    <location>
        <begin position="305"/>
        <end position="388"/>
    </location>
</feature>
<organism evidence="11 12">
    <name type="scientific">Nezara viridula</name>
    <name type="common">Southern green stink bug</name>
    <name type="synonym">Cimex viridulus</name>
    <dbReference type="NCBI Taxonomy" id="85310"/>
    <lineage>
        <taxon>Eukaryota</taxon>
        <taxon>Metazoa</taxon>
        <taxon>Ecdysozoa</taxon>
        <taxon>Arthropoda</taxon>
        <taxon>Hexapoda</taxon>
        <taxon>Insecta</taxon>
        <taxon>Pterygota</taxon>
        <taxon>Neoptera</taxon>
        <taxon>Paraneoptera</taxon>
        <taxon>Hemiptera</taxon>
        <taxon>Heteroptera</taxon>
        <taxon>Panheteroptera</taxon>
        <taxon>Pentatomomorpha</taxon>
        <taxon>Pentatomoidea</taxon>
        <taxon>Pentatomidae</taxon>
        <taxon>Pentatominae</taxon>
        <taxon>Nezara</taxon>
    </lineage>
</organism>
<feature type="compositionally biased region" description="Polar residues" evidence="9">
    <location>
        <begin position="226"/>
        <end position="237"/>
    </location>
</feature>
<evidence type="ECO:0000256" key="4">
    <source>
        <dbReference type="ARBA" id="ARBA00022737"/>
    </source>
</evidence>
<dbReference type="Pfam" id="PF12796">
    <property type="entry name" value="Ank_2"/>
    <property type="match status" value="1"/>
</dbReference>
<feature type="compositionally biased region" description="Pro residues" evidence="9">
    <location>
        <begin position="254"/>
        <end position="268"/>
    </location>
</feature>
<evidence type="ECO:0000313" key="12">
    <source>
        <dbReference type="Proteomes" id="UP001152798"/>
    </source>
</evidence>
<feature type="domain" description="SH3" evidence="10">
    <location>
        <begin position="533"/>
        <end position="595"/>
    </location>
</feature>
<evidence type="ECO:0000313" key="11">
    <source>
        <dbReference type="EMBL" id="CAH1400858.1"/>
    </source>
</evidence>
<dbReference type="SMART" id="SM00248">
    <property type="entry name" value="ANK"/>
    <property type="match status" value="2"/>
</dbReference>
<gene>
    <name evidence="11" type="ORF">NEZAVI_LOCUS10006</name>
</gene>
<comment type="subcellular location">
    <subcellularLocation>
        <location evidence="1">Nucleus</location>
    </subcellularLocation>
</comment>
<sequence>MKSGFGSGNEGTKPLSAPATHHYVQETKGSGGIGSEEGFGLGKADPKYQTLPYNTKFCGAKRQGADGNESNDNIEGNKSNNSSLLNNNNQINVAHSAPILPGGRKELAMALANQKHQQPSSSPTSSTSSYSSISHLSHRVYGSNLLNSSLLARGQPVGGSTTSSTSSLASGGSASSHLVATVTSQPTAVTSRLTLPPTPLISDIQKPVNTVSPTALQQFSNVYQTSSTKVHPVQPQTINPPSPQGVKEDVDKPALPPKPSVKPQPPPRQTHSSVEVKETGIPLPSGLSVLTTQLGEECVQNNNSLSSRTGIDNNANSNNNNNSATVNNNSMNLLDRVGIIKEDERREETASIDSPDRAALDDSDLSDRDSASQIGSDSGQKKGNLKGVGEKTSLSRRVSFDPLALLLDASLEGELELVARTAGQVKDPSAANDEGITALHNAICAGHLDIVTFLVRFGCDVNAQDSDGWTPLHCAASCNNTTMVRFLVEHGACIFATTLSDHETAAEKCEEDEEGFDGCSEYLYSVQEKLGIMNGGIVYAVFDYEAHNNDELSFKEGDRLVVLRKGDEWEREWWWARLGDAEGYIPRNLLGLYPRVHPNKNQEE</sequence>
<proteinExistence type="predicted"/>
<feature type="region of interest" description="Disordered" evidence="9">
    <location>
        <begin position="112"/>
        <end position="131"/>
    </location>
</feature>
<keyword evidence="4" id="KW-0677">Repeat</keyword>
<dbReference type="GO" id="GO:0042981">
    <property type="term" value="P:regulation of apoptotic process"/>
    <property type="evidence" value="ECO:0007669"/>
    <property type="project" value="InterPro"/>
</dbReference>
<keyword evidence="12" id="KW-1185">Reference proteome</keyword>
<evidence type="ECO:0000256" key="2">
    <source>
        <dbReference type="ARBA" id="ARBA00022443"/>
    </source>
</evidence>
<evidence type="ECO:0000256" key="9">
    <source>
        <dbReference type="SAM" id="MobiDB-lite"/>
    </source>
</evidence>
<dbReference type="SUPFAM" id="SSF50044">
    <property type="entry name" value="SH3-domain"/>
    <property type="match status" value="1"/>
</dbReference>
<dbReference type="InterPro" id="IPR001452">
    <property type="entry name" value="SH3_domain"/>
</dbReference>
<feature type="repeat" description="ANK" evidence="7">
    <location>
        <begin position="467"/>
        <end position="499"/>
    </location>
</feature>
<dbReference type="SUPFAM" id="SSF48403">
    <property type="entry name" value="Ankyrin repeat"/>
    <property type="match status" value="1"/>
</dbReference>
<dbReference type="PROSITE" id="PS50002">
    <property type="entry name" value="SH3"/>
    <property type="match status" value="1"/>
</dbReference>
<reference evidence="11" key="1">
    <citation type="submission" date="2022-01" db="EMBL/GenBank/DDBJ databases">
        <authorList>
            <person name="King R."/>
        </authorList>
    </citation>
    <scope>NUCLEOTIDE SEQUENCE</scope>
</reference>
<dbReference type="InterPro" id="IPR047163">
    <property type="entry name" value="ASPP1/2"/>
</dbReference>
<feature type="compositionally biased region" description="Low complexity" evidence="9">
    <location>
        <begin position="313"/>
        <end position="332"/>
    </location>
</feature>
<name>A0A9P0HEE0_NEZVI</name>
<dbReference type="PROSITE" id="PS50297">
    <property type="entry name" value="ANK_REP_REGION"/>
    <property type="match status" value="2"/>
</dbReference>
<dbReference type="EMBL" id="OV725081">
    <property type="protein sequence ID" value="CAH1400858.1"/>
    <property type="molecule type" value="Genomic_DNA"/>
</dbReference>
<feature type="region of interest" description="Disordered" evidence="9">
    <location>
        <begin position="1"/>
        <end position="20"/>
    </location>
</feature>